<dbReference type="GeneTree" id="ENSGT00950000183002"/>
<dbReference type="FunFam" id="2.30.42.10:FF:000087">
    <property type="entry name" value="Whirlin a"/>
    <property type="match status" value="1"/>
</dbReference>
<dbReference type="OMA" id="GHQNSPN"/>
<dbReference type="PROSITE" id="PS50106">
    <property type="entry name" value="PDZ"/>
    <property type="match status" value="3"/>
</dbReference>
<dbReference type="CDD" id="cd07356">
    <property type="entry name" value="HN_L-whirlin_R1_like"/>
    <property type="match status" value="1"/>
</dbReference>
<keyword evidence="3" id="KW-0966">Cell projection</keyword>
<dbReference type="Ensembl" id="ENSKMAT00000003509.1">
    <property type="protein sequence ID" value="ENSKMAP00000003445.1"/>
    <property type="gene ID" value="ENSKMAG00000002557.1"/>
</dbReference>
<feature type="region of interest" description="Disordered" evidence="4">
    <location>
        <begin position="585"/>
        <end position="604"/>
    </location>
</feature>
<dbReference type="SMART" id="SM00228">
    <property type="entry name" value="PDZ"/>
    <property type="match status" value="3"/>
</dbReference>
<dbReference type="InterPro" id="IPR001478">
    <property type="entry name" value="PDZ"/>
</dbReference>
<evidence type="ECO:0000256" key="3">
    <source>
        <dbReference type="ARBA" id="ARBA00023273"/>
    </source>
</evidence>
<evidence type="ECO:0000313" key="6">
    <source>
        <dbReference type="Ensembl" id="ENSKMAP00000003445.1"/>
    </source>
</evidence>
<name>A0A3Q2ZKP4_KRYMA</name>
<dbReference type="InterPro" id="IPR051844">
    <property type="entry name" value="USH2_Complex_Protein"/>
</dbReference>
<dbReference type="InterPro" id="IPR036034">
    <property type="entry name" value="PDZ_sf"/>
</dbReference>
<comment type="subcellular location">
    <subcellularLocation>
        <location evidence="1">Cell projection</location>
    </subcellularLocation>
</comment>
<dbReference type="Proteomes" id="UP000264800">
    <property type="component" value="Unplaced"/>
</dbReference>
<keyword evidence="2" id="KW-0677">Repeat</keyword>
<evidence type="ECO:0000256" key="1">
    <source>
        <dbReference type="ARBA" id="ARBA00004316"/>
    </source>
</evidence>
<feature type="domain" description="PDZ" evidence="5">
    <location>
        <begin position="115"/>
        <end position="184"/>
    </location>
</feature>
<dbReference type="GO" id="GO:0005929">
    <property type="term" value="C:cilium"/>
    <property type="evidence" value="ECO:0007669"/>
    <property type="project" value="TreeGrafter"/>
</dbReference>
<accession>A0A3Q2ZKP4</accession>
<evidence type="ECO:0000313" key="7">
    <source>
        <dbReference type="Proteomes" id="UP000264800"/>
    </source>
</evidence>
<dbReference type="CDD" id="cd06742">
    <property type="entry name" value="PDZ3_FL-whirlin-like"/>
    <property type="match status" value="1"/>
</dbReference>
<dbReference type="CDD" id="cd06740">
    <property type="entry name" value="PDZ1_FL-whirlin"/>
    <property type="match status" value="1"/>
</dbReference>
<dbReference type="GO" id="GO:0005886">
    <property type="term" value="C:plasma membrane"/>
    <property type="evidence" value="ECO:0007669"/>
    <property type="project" value="TreeGrafter"/>
</dbReference>
<dbReference type="FunFam" id="2.30.42.10:FF:000079">
    <property type="entry name" value="Whirlin a"/>
    <property type="match status" value="1"/>
</dbReference>
<dbReference type="GO" id="GO:0060088">
    <property type="term" value="P:auditory receptor cell stereocilium organization"/>
    <property type="evidence" value="ECO:0007669"/>
    <property type="project" value="TreeGrafter"/>
</dbReference>
<sequence length="781" mass="84755">MSADLERASLSTSVNAAGLGGRALSANVRRLHNALNLLLSDVEREQFIHCLNVYHAKRNVFDLVQTLKVILNAPDKRQLLPMLRLVIPRSDQLLFDQYTSEGLYLKTDHFGEVRQVTLTRSRSHEGLGFSIRGGSEHGVGIYVSLVEPGSSAEREGLRIGDQIVAANDMGFDSVTHVDAVKVLKGCKKLTMSVCSMVHMPGGGITNRVYSWVDPQGLSVSPPPDSQEANQRQEHGMEDRMVRSEFMCVSLSLDGGLSLGLMIRGGAEYGLGIYITGVDPGSAADAGELKVGDQILEVNGQSFITISHDEAVNILKTGHHLLMKVRDVGRLPHARTFVDETKWVCSETITETNATASTGSLPKPSVSAGVSTSQACMLLTEQERETMFYYLLEYQEGHICVEPLAMALFELFNTHAKLSMLSEVRSLVAPHDLELYDRLVLHHEREPSARLVQPGSSLLFTGLTRLQQDCLHKSPKHISTTQLPSTTSAQHTCAGARHQTSLNALHHTCQSSPQLSDSEHLNHPHFTQLIHHHAAHPNRPSSGHHTCPGFQHHRDSSPSSRSEALAKFSSRSSSYEKSSVLSKSASSSKAASPMPSPHLSPHPSPCPSLCPSLITPAASSCSPDRVQHDKVHPNIIVFLLGATLSQLSDSGQTLSEDSGVDIAEAGDRDYISSKLRSSEPQINSPIPVPCAVLVRVMKNASTLGIAIEGGANTQQPLPRIVTIQKGGSAHTCGRLKVGQVILEVNGVSLRGREHKEAARIIAEAFKTKEKDHIDFLVVEPSP</sequence>
<feature type="domain" description="PDZ" evidence="5">
    <location>
        <begin position="692"/>
        <end position="763"/>
    </location>
</feature>
<dbReference type="GO" id="GO:0002142">
    <property type="term" value="C:stereocilia ankle link complex"/>
    <property type="evidence" value="ECO:0007669"/>
    <property type="project" value="TreeGrafter"/>
</dbReference>
<keyword evidence="7" id="KW-1185">Reference proteome</keyword>
<dbReference type="FunFam" id="1.20.1160.20:FF:000003">
    <property type="entry name" value="Whirlin a"/>
    <property type="match status" value="1"/>
</dbReference>
<dbReference type="SUPFAM" id="SSF50156">
    <property type="entry name" value="PDZ domain-like"/>
    <property type="match status" value="3"/>
</dbReference>
<evidence type="ECO:0000256" key="4">
    <source>
        <dbReference type="SAM" id="MobiDB-lite"/>
    </source>
</evidence>
<proteinExistence type="predicted"/>
<dbReference type="Gene3D" id="1.20.1160.20">
    <property type="match status" value="2"/>
</dbReference>
<feature type="compositionally biased region" description="Pro residues" evidence="4">
    <location>
        <begin position="593"/>
        <end position="604"/>
    </location>
</feature>
<organism evidence="6 7">
    <name type="scientific">Kryptolebias marmoratus</name>
    <name type="common">Mangrove killifish</name>
    <name type="synonym">Rivulus marmoratus</name>
    <dbReference type="NCBI Taxonomy" id="37003"/>
    <lineage>
        <taxon>Eukaryota</taxon>
        <taxon>Metazoa</taxon>
        <taxon>Chordata</taxon>
        <taxon>Craniata</taxon>
        <taxon>Vertebrata</taxon>
        <taxon>Euteleostomi</taxon>
        <taxon>Actinopterygii</taxon>
        <taxon>Neopterygii</taxon>
        <taxon>Teleostei</taxon>
        <taxon>Neoteleostei</taxon>
        <taxon>Acanthomorphata</taxon>
        <taxon>Ovalentaria</taxon>
        <taxon>Atherinomorphae</taxon>
        <taxon>Cyprinodontiformes</taxon>
        <taxon>Rivulidae</taxon>
        <taxon>Kryptolebias</taxon>
    </lineage>
</organism>
<reference evidence="6" key="2">
    <citation type="submission" date="2025-09" db="UniProtKB">
        <authorList>
            <consortium name="Ensembl"/>
        </authorList>
    </citation>
    <scope>IDENTIFICATION</scope>
</reference>
<protein>
    <submittedName>
        <fullName evidence="6">Whirlin b</fullName>
    </submittedName>
</protein>
<evidence type="ECO:0000256" key="2">
    <source>
        <dbReference type="ARBA" id="ARBA00022737"/>
    </source>
</evidence>
<dbReference type="InterPro" id="IPR047056">
    <property type="entry name" value="Whirlin_HN-like_dom1"/>
</dbReference>
<feature type="region of interest" description="Disordered" evidence="4">
    <location>
        <begin position="215"/>
        <end position="235"/>
    </location>
</feature>
<reference evidence="6" key="1">
    <citation type="submission" date="2025-08" db="UniProtKB">
        <authorList>
            <consortium name="Ensembl"/>
        </authorList>
    </citation>
    <scope>IDENTIFICATION</scope>
</reference>
<feature type="domain" description="PDZ" evidence="5">
    <location>
        <begin position="247"/>
        <end position="315"/>
    </location>
</feature>
<dbReference type="Gene3D" id="2.30.42.10">
    <property type="match status" value="3"/>
</dbReference>
<dbReference type="GO" id="GO:0032426">
    <property type="term" value="C:stereocilium tip"/>
    <property type="evidence" value="ECO:0007669"/>
    <property type="project" value="TreeGrafter"/>
</dbReference>
<dbReference type="AlphaFoldDB" id="A0A3Q2ZKP4"/>
<dbReference type="CDD" id="cd06741">
    <property type="entry name" value="PDZ2_FL-whirlin"/>
    <property type="match status" value="1"/>
</dbReference>
<dbReference type="GO" id="GO:0007605">
    <property type="term" value="P:sensory perception of sound"/>
    <property type="evidence" value="ECO:0007669"/>
    <property type="project" value="TreeGrafter"/>
</dbReference>
<feature type="region of interest" description="Disordered" evidence="4">
    <location>
        <begin position="534"/>
        <end position="568"/>
    </location>
</feature>
<dbReference type="GO" id="GO:0001917">
    <property type="term" value="C:photoreceptor inner segment"/>
    <property type="evidence" value="ECO:0007669"/>
    <property type="project" value="TreeGrafter"/>
</dbReference>
<dbReference type="PANTHER" id="PTHR23116">
    <property type="entry name" value="PDZ DOMAIN CONTAINING WHIRLIN AND HARMONIN-RELATED"/>
    <property type="match status" value="1"/>
</dbReference>
<dbReference type="Pfam" id="PF00595">
    <property type="entry name" value="PDZ"/>
    <property type="match status" value="3"/>
</dbReference>
<evidence type="ECO:0000259" key="5">
    <source>
        <dbReference type="PROSITE" id="PS50106"/>
    </source>
</evidence>
<dbReference type="PANTHER" id="PTHR23116:SF37">
    <property type="entry name" value="WHIRLIN"/>
    <property type="match status" value="1"/>
</dbReference>